<dbReference type="InterPro" id="IPR003099">
    <property type="entry name" value="Prephen_DH"/>
</dbReference>
<dbReference type="InterPro" id="IPR008927">
    <property type="entry name" value="6-PGluconate_DH-like_C_sf"/>
</dbReference>
<keyword evidence="2" id="KW-0812">Transmembrane</keyword>
<dbReference type="InterPro" id="IPR050812">
    <property type="entry name" value="Preph/Arog_dehydrog"/>
</dbReference>
<dbReference type="GO" id="GO:0006571">
    <property type="term" value="P:tyrosine biosynthetic process"/>
    <property type="evidence" value="ECO:0007669"/>
    <property type="project" value="InterPro"/>
</dbReference>
<dbReference type="GO" id="GO:0004665">
    <property type="term" value="F:prephenate dehydrogenase (NADP+) activity"/>
    <property type="evidence" value="ECO:0007669"/>
    <property type="project" value="InterPro"/>
</dbReference>
<keyword evidence="1" id="KW-0560">Oxidoreductase</keyword>
<dbReference type="InterPro" id="IPR046826">
    <property type="entry name" value="PDH_N"/>
</dbReference>
<dbReference type="AlphaFoldDB" id="A0AAX3BD84"/>
<dbReference type="SUPFAM" id="SSF48179">
    <property type="entry name" value="6-phosphogluconate dehydrogenase C-terminal domain-like"/>
    <property type="match status" value="1"/>
</dbReference>
<dbReference type="KEGG" id="taqu:KDW03_12120"/>
<evidence type="ECO:0000313" key="4">
    <source>
        <dbReference type="EMBL" id="URA10206.1"/>
    </source>
</evidence>
<dbReference type="Pfam" id="PF20463">
    <property type="entry name" value="PDH_C"/>
    <property type="match status" value="1"/>
</dbReference>
<evidence type="ECO:0000256" key="2">
    <source>
        <dbReference type="SAM" id="Phobius"/>
    </source>
</evidence>
<feature type="domain" description="Prephenate/arogenate dehydrogenase" evidence="3">
    <location>
        <begin position="4"/>
        <end position="283"/>
    </location>
</feature>
<dbReference type="Gene3D" id="3.40.50.720">
    <property type="entry name" value="NAD(P)-binding Rossmann-like Domain"/>
    <property type="match status" value="1"/>
</dbReference>
<evidence type="ECO:0000256" key="1">
    <source>
        <dbReference type="ARBA" id="ARBA00023002"/>
    </source>
</evidence>
<dbReference type="PROSITE" id="PS51176">
    <property type="entry name" value="PDH_ADH"/>
    <property type="match status" value="1"/>
</dbReference>
<dbReference type="InterPro" id="IPR046825">
    <property type="entry name" value="PDH_C"/>
</dbReference>
<keyword evidence="5" id="KW-1185">Reference proteome</keyword>
<evidence type="ECO:0000313" key="5">
    <source>
        <dbReference type="Proteomes" id="UP001056539"/>
    </source>
</evidence>
<dbReference type="EMBL" id="CP073355">
    <property type="protein sequence ID" value="URA10206.1"/>
    <property type="molecule type" value="Genomic_DNA"/>
</dbReference>
<evidence type="ECO:0000259" key="3">
    <source>
        <dbReference type="PROSITE" id="PS51176"/>
    </source>
</evidence>
<reference evidence="4" key="1">
    <citation type="submission" date="2021-04" db="EMBL/GenBank/DDBJ databases">
        <authorList>
            <person name="Postec A."/>
        </authorList>
    </citation>
    <scope>NUCLEOTIDE SEQUENCE</scope>
    <source>
        <strain evidence="4">F1F22</strain>
    </source>
</reference>
<dbReference type="SUPFAM" id="SSF51735">
    <property type="entry name" value="NAD(P)-binding Rossmann-fold domains"/>
    <property type="match status" value="1"/>
</dbReference>
<dbReference type="Proteomes" id="UP001056539">
    <property type="component" value="Chromosome"/>
</dbReference>
<dbReference type="GO" id="GO:0008977">
    <property type="term" value="F:prephenate dehydrogenase (NAD+) activity"/>
    <property type="evidence" value="ECO:0007669"/>
    <property type="project" value="InterPro"/>
</dbReference>
<dbReference type="FunFam" id="3.40.50.720:FF:000208">
    <property type="entry name" value="Prephenate dehydrogenase"/>
    <property type="match status" value="1"/>
</dbReference>
<organism evidence="4 5">
    <name type="scientific">Thermospira aquatica</name>
    <dbReference type="NCBI Taxonomy" id="2828656"/>
    <lineage>
        <taxon>Bacteria</taxon>
        <taxon>Pseudomonadati</taxon>
        <taxon>Spirochaetota</taxon>
        <taxon>Spirochaetia</taxon>
        <taxon>Brevinematales</taxon>
        <taxon>Thermospiraceae</taxon>
        <taxon>Thermospira</taxon>
    </lineage>
</organism>
<accession>A0AAX3BD84</accession>
<dbReference type="InterPro" id="IPR036291">
    <property type="entry name" value="NAD(P)-bd_dom_sf"/>
</dbReference>
<keyword evidence="2" id="KW-1133">Transmembrane helix</keyword>
<sequence>MEFKKIGIYGLGLIGGSIGLAVKTYLPGYQVYGFGRNKDKLQNAKALGMIDGYATDMDLDLIETLDIFIIATPPEEVAVIFERFMPSLKEDVIVMDVASIKRHVVDAVEKVNSRRLAFVGTHPMSGSEKAGLEFARADLFEKKIVAIVGDHNDEVLEVVRDFWKAFGAQIVIVSADFHDEIVAATSHVPHLVAAAISSFLEKDGWSEVRFFGLYGKGLLDTTRIAQGNPSMWVDIVFKNADNIERSLMDFSREIDTLLHLIRNGKKAELEEYLKKAKEFRETL</sequence>
<keyword evidence="2" id="KW-0472">Membrane</keyword>
<reference evidence="4" key="2">
    <citation type="submission" date="2022-06" db="EMBL/GenBank/DDBJ databases">
        <title>Thermospira aquatica gen. nov., sp. nov.</title>
        <authorList>
            <person name="Ben Ali Gam Z."/>
            <person name="Labat M."/>
        </authorList>
    </citation>
    <scope>NUCLEOTIDE SEQUENCE</scope>
    <source>
        <strain evidence="4">F1F22</strain>
    </source>
</reference>
<dbReference type="RefSeq" id="WP_271435339.1">
    <property type="nucleotide sequence ID" value="NZ_CP073355.1"/>
</dbReference>
<dbReference type="PANTHER" id="PTHR21363">
    <property type="entry name" value="PREPHENATE DEHYDROGENASE"/>
    <property type="match status" value="1"/>
</dbReference>
<dbReference type="Gene3D" id="1.10.3660.10">
    <property type="entry name" value="6-phosphogluconate dehydrogenase C-terminal like domain"/>
    <property type="match status" value="1"/>
</dbReference>
<dbReference type="PANTHER" id="PTHR21363:SF0">
    <property type="entry name" value="PREPHENATE DEHYDROGENASE [NADP(+)]"/>
    <property type="match status" value="1"/>
</dbReference>
<protein>
    <submittedName>
        <fullName evidence="4">Prephenate dehydrogenase</fullName>
    </submittedName>
</protein>
<name>A0AAX3BD84_9SPIR</name>
<dbReference type="Pfam" id="PF02153">
    <property type="entry name" value="PDH_N"/>
    <property type="match status" value="1"/>
</dbReference>
<dbReference type="GO" id="GO:0070403">
    <property type="term" value="F:NAD+ binding"/>
    <property type="evidence" value="ECO:0007669"/>
    <property type="project" value="InterPro"/>
</dbReference>
<proteinExistence type="predicted"/>
<gene>
    <name evidence="4" type="ORF">KDW03_12120</name>
</gene>
<feature type="transmembrane region" description="Helical" evidence="2">
    <location>
        <begin position="6"/>
        <end position="26"/>
    </location>
</feature>